<keyword evidence="6 12" id="KW-0812">Transmembrane</keyword>
<feature type="domain" description="Trimeric autotransporter adhesin YadA-like stalk" evidence="15">
    <location>
        <begin position="768"/>
        <end position="796"/>
    </location>
</feature>
<dbReference type="Pfam" id="PF05662">
    <property type="entry name" value="YadA_stalk"/>
    <property type="match status" value="8"/>
</dbReference>
<feature type="domain" description="Trimeric autotransporter adhesin YadA-like head" evidence="14">
    <location>
        <begin position="1298"/>
        <end position="1324"/>
    </location>
</feature>
<reference evidence="17 18" key="1">
    <citation type="submission" date="2019-09" db="EMBL/GenBank/DDBJ databases">
        <title>Prosopis cineraria nodule microbiome.</title>
        <authorList>
            <person name="Chaluvadi S.R."/>
            <person name="Ali R."/>
            <person name="Wang X."/>
        </authorList>
    </citation>
    <scope>NUCLEOTIDE SEQUENCE [LARGE SCALE GENOMIC DNA]</scope>
    <source>
        <strain evidence="17 18">BG1</strain>
    </source>
</reference>
<accession>A0A9X7N1N0</accession>
<keyword evidence="5" id="KW-1134">Transmembrane beta strand</keyword>
<evidence type="ECO:0000259" key="14">
    <source>
        <dbReference type="Pfam" id="PF05658"/>
    </source>
</evidence>
<feature type="domain" description="Trimeric autotransporter adhesin YadA-like stalk" evidence="15">
    <location>
        <begin position="245"/>
        <end position="274"/>
    </location>
</feature>
<evidence type="ECO:0000256" key="4">
    <source>
        <dbReference type="ARBA" id="ARBA00022448"/>
    </source>
</evidence>
<dbReference type="SUPFAM" id="SSF101967">
    <property type="entry name" value="Adhesin YadA, collagen-binding domain"/>
    <property type="match status" value="10"/>
</dbReference>
<sequence>MNRIYRLVWSRTQQCWCVACEFARRSGKGGRVLAVLGLGLLSGLHLGAAAGAAGSQNERNVAGNAGLYVNDSTDPGCIFVHDTGATGSTGWKYDGPDSGNENCLSNDKSTQTGRVLFYGTGSQADGSNSLTLGNELYVNGGRIGLNNKIDRTDSMAIGNVATDASGNPTGTRATAKDSVAIGNDAVASTLGGVALGAGSVAGTVAGQQGYLPDGVDPAQALAINATTSTQGAVAVGDAGTGVYRQITGVAAGSADSDAVNVAQLKGVTGQIAQDALLWDETLGAFSASHGGSQQNRITNVAPGNVSNTSTDAVNGSQLYQTNQNVTNVDNRVSNVFGDDSTTNIQQIGRGIRYVRTNDNGLPVTDAYAKGQGSTAVGYGATAAAESGLAVGRGANSLSRQATAIGAGAKVGDSSSQGLAVGNDAQVQGARGIAIGNGAQTLSNDALTLGNGATVNQGATDSLALGNRSQVAASANKAIAAGESANAQASQSMALGTSAVSGARDSVAMGTEATVAGTGSTASLALGYQAVVSGANSVALGAGSNATNSNATALGTGTLAAAEGSAALGSGAKVNQGANNSLALGSASQVSGGAYSAMAMGHGASAVANRSLAMGTGATAGSVDSIAMGSEATVLDKAQYSLALGRKAKVSAEGTIAIGSGAEVNNASATDLSSGAMALGQSSSAVGANAVALGYGSKVTRANSVAIGREASATAANSVALGARSSTTADLSQKAYAPSATASIAGSVANGEVSIGQAGTPTTNATVRRLTNLAAGAADTDGVNVSQLKALGDQVADGDAGAVKYERDPVTGTINYNKVVMQGDTYNSVTRTGGTKITNVARGADDSDAVNMSQLNETNENVTNVDNRVTHVDNRVSNVFGDDSEANVATNGRGIRYVRTNEQNLAPEDAYANGQGSTAVGYRAEATGDSALALGRNANASADNSVALGAGSIADGSTLGHQAYLVGGTATGEVNVGNRRVTGVAAGAEETDAVNVSQLKGVADRTDQLSQDALLWDPGADANNGAYSANRLGRGPSKITNVAAGNIDATSTDAVNGSQLYEVTTQINNITLGGIKYFHANSQKPDSVASGTDSIAVGPAAQASGTSSLAMGDGANASASNASAIGSHATASADSATAVGTGASASGSSSVAMGEGASATGERSSAIGAGASAEATNSVALGADSVADRDNSVSVGSAGNERQITNVKAGEADTDAVNVSQLRDHGDTVNSTINNVDNRVTQAKTDITQLQNGTDGMFQVNNSSSLPKPRPTGTDAVAGGAGAEASGNNSAAIGTRARASGSNATALGNGSSAQAQNSVALGANSVADRANSVSVGSAGNERQITNLAAGTAPTDAVNVSQLQQSMGEISNQFYDYTDSRYNALRHDLKKQDDILSAGIAGAMAMATLPQPHSAGASMATVGLGNYRGQGALAIGVSRISDNGKWVTKLQGSTSSQGEAGVAVGLGYQW</sequence>
<keyword evidence="4" id="KW-0813">Transport</keyword>
<dbReference type="Pfam" id="PF13018">
    <property type="entry name" value="ESPR"/>
    <property type="match status" value="1"/>
</dbReference>
<evidence type="ECO:0000259" key="16">
    <source>
        <dbReference type="Pfam" id="PF13018"/>
    </source>
</evidence>
<dbReference type="Gene3D" id="4.10.80.270">
    <property type="match status" value="2"/>
</dbReference>
<dbReference type="InterPro" id="IPR008640">
    <property type="entry name" value="Adhesin_Head_dom"/>
</dbReference>
<organism evidence="17 18">
    <name type="scientific">Pseudomonas denitrificans</name>
    <dbReference type="NCBI Taxonomy" id="43306"/>
    <lineage>
        <taxon>Bacteria</taxon>
        <taxon>Pseudomonadati</taxon>
        <taxon>Pseudomonadota</taxon>
        <taxon>Gammaproteobacteria</taxon>
        <taxon>Pseudomonadales</taxon>
        <taxon>Pseudomonadaceae</taxon>
        <taxon>Halopseudomonas</taxon>
    </lineage>
</organism>
<dbReference type="Pfam" id="PF03895">
    <property type="entry name" value="YadA_anchor"/>
    <property type="match status" value="1"/>
</dbReference>
<feature type="domain" description="Trimeric autotransporter adhesin YadA-like head" evidence="14">
    <location>
        <begin position="1088"/>
        <end position="1114"/>
    </location>
</feature>
<feature type="domain" description="Trimeric autotransporter adhesin YadA-like head" evidence="14">
    <location>
        <begin position="674"/>
        <end position="696"/>
    </location>
</feature>
<dbReference type="Gene3D" id="1.20.5.170">
    <property type="match status" value="3"/>
</dbReference>
<evidence type="ECO:0000256" key="6">
    <source>
        <dbReference type="ARBA" id="ARBA00022692"/>
    </source>
</evidence>
<keyword evidence="12" id="KW-1133">Transmembrane helix</keyword>
<feature type="region of interest" description="Disordered" evidence="11">
    <location>
        <begin position="1250"/>
        <end position="1295"/>
    </location>
</feature>
<feature type="domain" description="Trimeric autotransporter adhesin YadA-like head" evidence="14">
    <location>
        <begin position="417"/>
        <end position="438"/>
    </location>
</feature>
<dbReference type="GO" id="GO:0015031">
    <property type="term" value="P:protein transport"/>
    <property type="evidence" value="ECO:0007669"/>
    <property type="project" value="UniProtKB-KW"/>
</dbReference>
<dbReference type="InterPro" id="IPR024973">
    <property type="entry name" value="ESPR"/>
</dbReference>
<feature type="domain" description="Trimeric autotransporter adhesin YadA-like stalk" evidence="15">
    <location>
        <begin position="979"/>
        <end position="1008"/>
    </location>
</feature>
<feature type="domain" description="Trimeric autotransporter adhesin YadA-like head" evidence="14">
    <location>
        <begin position="368"/>
        <end position="394"/>
    </location>
</feature>
<dbReference type="GO" id="GO:0009986">
    <property type="term" value="C:cell surface"/>
    <property type="evidence" value="ECO:0007669"/>
    <property type="project" value="UniProtKB-SubCell"/>
</dbReference>
<comment type="subcellular location">
    <subcellularLocation>
        <location evidence="2">Cell outer membrane</location>
    </subcellularLocation>
    <subcellularLocation>
        <location evidence="1">Cell surface</location>
    </subcellularLocation>
</comment>
<feature type="domain" description="Trimeric autotransporter adhesin YadA-like head" evidence="14">
    <location>
        <begin position="504"/>
        <end position="521"/>
    </location>
</feature>
<dbReference type="SUPFAM" id="SSF54523">
    <property type="entry name" value="Pili subunits"/>
    <property type="match status" value="1"/>
</dbReference>
<feature type="domain" description="Trimeric autotransporter adhesin YadA-like head" evidence="14">
    <location>
        <begin position="522"/>
        <end position="543"/>
    </location>
</feature>
<evidence type="ECO:0000256" key="5">
    <source>
        <dbReference type="ARBA" id="ARBA00022452"/>
    </source>
</evidence>
<evidence type="ECO:0000256" key="2">
    <source>
        <dbReference type="ARBA" id="ARBA00004442"/>
    </source>
</evidence>
<evidence type="ECO:0000259" key="13">
    <source>
        <dbReference type="Pfam" id="PF03895"/>
    </source>
</evidence>
<dbReference type="OrthoDB" id="7033195at2"/>
<dbReference type="RefSeq" id="WP_151187451.1">
    <property type="nucleotide sequence ID" value="NZ_CP043626.1"/>
</dbReference>
<feature type="domain" description="Trimeric autotransporter adhesin YadA-like stalk" evidence="15">
    <location>
        <begin position="1037"/>
        <end position="1070"/>
    </location>
</feature>
<dbReference type="CDD" id="cd12820">
    <property type="entry name" value="LbR_YadA-like"/>
    <property type="match status" value="2"/>
</dbReference>
<feature type="transmembrane region" description="Helical" evidence="12">
    <location>
        <begin position="32"/>
        <end position="53"/>
    </location>
</feature>
<comment type="similarity">
    <text evidence="3">Belongs to the autotransporter-2 (AT-2) (TC 1.B.40) family.</text>
</comment>
<gene>
    <name evidence="17" type="ORF">F1C79_11165</name>
</gene>
<feature type="domain" description="Trimeric autotransporter adhesin YadA-like head" evidence="14">
    <location>
        <begin position="638"/>
        <end position="661"/>
    </location>
</feature>
<feature type="domain" description="Trimeric autotransporter adhesin YadA-like stalk" evidence="15">
    <location>
        <begin position="1202"/>
        <end position="1242"/>
    </location>
</feature>
<evidence type="ECO:0000256" key="8">
    <source>
        <dbReference type="ARBA" id="ARBA00022927"/>
    </source>
</evidence>
<feature type="domain" description="Trimeric autotransporter adhesin YadA-like head" evidence="14">
    <location>
        <begin position="595"/>
        <end position="617"/>
    </location>
</feature>
<evidence type="ECO:0000313" key="17">
    <source>
        <dbReference type="EMBL" id="QEY72125.1"/>
    </source>
</evidence>
<dbReference type="EMBL" id="CP043626">
    <property type="protein sequence ID" value="QEY72125.1"/>
    <property type="molecule type" value="Genomic_DNA"/>
</dbReference>
<feature type="domain" description="Trimeric autotransporter adhesin YadA-like stalk" evidence="15">
    <location>
        <begin position="1342"/>
        <end position="1378"/>
    </location>
</feature>
<evidence type="ECO:0000313" key="18">
    <source>
        <dbReference type="Proteomes" id="UP000326659"/>
    </source>
</evidence>
<feature type="domain" description="Trimeric autotransporter adhesin YadA-like head" evidence="14">
    <location>
        <begin position="1144"/>
        <end position="1170"/>
    </location>
</feature>
<keyword evidence="9 12" id="KW-0472">Membrane</keyword>
<evidence type="ECO:0000256" key="3">
    <source>
        <dbReference type="ARBA" id="ARBA00005848"/>
    </source>
</evidence>
<keyword evidence="10" id="KW-0998">Cell outer membrane</keyword>
<dbReference type="InterPro" id="IPR005594">
    <property type="entry name" value="YadA_C"/>
</dbReference>
<dbReference type="KEGG" id="pden:F1C79_11165"/>
<feature type="domain" description="Trimeric autotransporter adhesin YadA-like head" evidence="14">
    <location>
        <begin position="173"/>
        <end position="199"/>
    </location>
</feature>
<dbReference type="GO" id="GO:0009279">
    <property type="term" value="C:cell outer membrane"/>
    <property type="evidence" value="ECO:0007669"/>
    <property type="project" value="UniProtKB-SubCell"/>
</dbReference>
<evidence type="ECO:0000256" key="11">
    <source>
        <dbReference type="SAM" id="MobiDB-lite"/>
    </source>
</evidence>
<evidence type="ECO:0000256" key="9">
    <source>
        <dbReference type="ARBA" id="ARBA00023136"/>
    </source>
</evidence>
<feature type="domain" description="Trimeric autotransporter adhesin YadA-like head" evidence="14">
    <location>
        <begin position="1116"/>
        <end position="1142"/>
    </location>
</feature>
<dbReference type="Gene3D" id="6.10.250.2040">
    <property type="match status" value="1"/>
</dbReference>
<keyword evidence="7" id="KW-0732">Signal</keyword>
<evidence type="ECO:0000259" key="15">
    <source>
        <dbReference type="Pfam" id="PF05662"/>
    </source>
</evidence>
<dbReference type="Gene3D" id="2.60.40.4050">
    <property type="match status" value="1"/>
</dbReference>
<evidence type="ECO:0000256" key="1">
    <source>
        <dbReference type="ARBA" id="ARBA00004241"/>
    </source>
</evidence>
<dbReference type="Gene3D" id="3.30.1300.30">
    <property type="entry name" value="GSPII I/J protein-like"/>
    <property type="match status" value="1"/>
</dbReference>
<protein>
    <recommendedName>
        <fullName evidence="19">Adhesin</fullName>
    </recommendedName>
</protein>
<dbReference type="Gene3D" id="2.150.10.10">
    <property type="entry name" value="Serralysin-like metalloprotease, C-terminal"/>
    <property type="match status" value="7"/>
</dbReference>
<feature type="domain" description="Trimeric autotransporter adhesin YadA-like stalk" evidence="15">
    <location>
        <begin position="835"/>
        <end position="871"/>
    </location>
</feature>
<feature type="compositionally biased region" description="Low complexity" evidence="11">
    <location>
        <begin position="1282"/>
        <end position="1293"/>
    </location>
</feature>
<keyword evidence="8" id="KW-0653">Protein transport</keyword>
<keyword evidence="18" id="KW-1185">Reference proteome</keyword>
<feature type="compositionally biased region" description="Polar residues" evidence="11">
    <location>
        <begin position="1250"/>
        <end position="1265"/>
    </location>
</feature>
<dbReference type="InterPro" id="IPR008635">
    <property type="entry name" value="Coiled_stalk_dom"/>
</dbReference>
<feature type="domain" description="Trimeric autotransporter adhesin YadA-like head" evidence="14">
    <location>
        <begin position="702"/>
        <end position="724"/>
    </location>
</feature>
<evidence type="ECO:0000256" key="10">
    <source>
        <dbReference type="ARBA" id="ARBA00023237"/>
    </source>
</evidence>
<feature type="domain" description="Trimeric autotransporter adhesin YadA-like C-terminal membrane anchor" evidence="13">
    <location>
        <begin position="1408"/>
        <end position="1468"/>
    </location>
</feature>
<evidence type="ECO:0008006" key="19">
    <source>
        <dbReference type="Google" id="ProtNLM"/>
    </source>
</evidence>
<feature type="domain" description="Trimeric autotransporter adhesin YadA-like head" evidence="14">
    <location>
        <begin position="1172"/>
        <end position="1196"/>
    </location>
</feature>
<evidence type="ECO:0000256" key="12">
    <source>
        <dbReference type="SAM" id="Phobius"/>
    </source>
</evidence>
<feature type="domain" description="Trimeric autotransporter adhesin YadA-like head" evidence="14">
    <location>
        <begin position="925"/>
        <end position="951"/>
    </location>
</feature>
<dbReference type="InterPro" id="IPR045584">
    <property type="entry name" value="Pilin-like"/>
</dbReference>
<evidence type="ECO:0000256" key="7">
    <source>
        <dbReference type="ARBA" id="ARBA00022729"/>
    </source>
</evidence>
<dbReference type="InterPro" id="IPR011049">
    <property type="entry name" value="Serralysin-like_metalloprot_C"/>
</dbReference>
<dbReference type="Pfam" id="PF05658">
    <property type="entry name" value="YadA_head"/>
    <property type="match status" value="17"/>
</dbReference>
<dbReference type="Proteomes" id="UP000326659">
    <property type="component" value="Chromosome"/>
</dbReference>
<feature type="domain" description="Trimeric autotransporter adhesin YadA-like head" evidence="14">
    <location>
        <begin position="908"/>
        <end position="923"/>
    </location>
</feature>
<feature type="domain" description="ESPR" evidence="16">
    <location>
        <begin position="1"/>
        <end position="45"/>
    </location>
</feature>
<proteinExistence type="inferred from homology"/>
<name>A0A9X7N1N0_PSEDE</name>
<feature type="domain" description="Trimeric autotransporter adhesin YadA-like head" evidence="14">
    <location>
        <begin position="1271"/>
        <end position="1296"/>
    </location>
</feature>
<feature type="domain" description="Trimeric autotransporter adhesin YadA-like stalk" evidence="15">
    <location>
        <begin position="296"/>
        <end position="338"/>
    </location>
</feature>